<evidence type="ECO:0000256" key="1">
    <source>
        <dbReference type="SAM" id="Phobius"/>
    </source>
</evidence>
<protein>
    <submittedName>
        <fullName evidence="2">Uncharacterized protein</fullName>
    </submittedName>
</protein>
<accession>A0A101M0X9</accession>
<keyword evidence="2" id="KW-0496">Mitochondrion</keyword>
<dbReference type="EMBL" id="LKAM01000004">
    <property type="protein sequence ID" value="KUM49009.1"/>
    <property type="molecule type" value="Genomic_DNA"/>
</dbReference>
<reference evidence="2" key="1">
    <citation type="journal article" date="2015" name="Genome Biol. Evol.">
        <title>Organellar Genomes of White Spruce (Picea glauca): Assembly and Annotation.</title>
        <authorList>
            <person name="Jackman S.D."/>
            <person name="Warren R.L."/>
            <person name="Gibb E.A."/>
            <person name="Vandervalk B.P."/>
            <person name="Mohamadi H."/>
            <person name="Chu J."/>
            <person name="Raymond A."/>
            <person name="Pleasance S."/>
            <person name="Coope R."/>
            <person name="Wildung M.R."/>
            <person name="Ritland C.E."/>
            <person name="Bousquet J."/>
            <person name="Jones S.J."/>
            <person name="Bohlmann J."/>
            <person name="Birol I."/>
        </authorList>
    </citation>
    <scope>NUCLEOTIDE SEQUENCE [LARGE SCALE GENOMIC DNA]</scope>
    <source>
        <tissue evidence="2">Flushing bud</tissue>
    </source>
</reference>
<keyword evidence="1" id="KW-1133">Transmembrane helix</keyword>
<geneLocation type="mitochondrion" evidence="2"/>
<feature type="transmembrane region" description="Helical" evidence="1">
    <location>
        <begin position="6"/>
        <end position="23"/>
    </location>
</feature>
<evidence type="ECO:0000313" key="2">
    <source>
        <dbReference type="EMBL" id="KUM49009.1"/>
    </source>
</evidence>
<keyword evidence="1" id="KW-0472">Membrane</keyword>
<dbReference type="AlphaFoldDB" id="A0A101M0X9"/>
<organism evidence="2">
    <name type="scientific">Picea glauca</name>
    <name type="common">White spruce</name>
    <name type="synonym">Pinus glauca</name>
    <dbReference type="NCBI Taxonomy" id="3330"/>
    <lineage>
        <taxon>Eukaryota</taxon>
        <taxon>Viridiplantae</taxon>
        <taxon>Streptophyta</taxon>
        <taxon>Embryophyta</taxon>
        <taxon>Tracheophyta</taxon>
        <taxon>Spermatophyta</taxon>
        <taxon>Pinopsida</taxon>
        <taxon>Pinidae</taxon>
        <taxon>Conifers I</taxon>
        <taxon>Pinales</taxon>
        <taxon>Pinaceae</taxon>
        <taxon>Picea</taxon>
    </lineage>
</organism>
<comment type="caution">
    <text evidence="2">The sequence shown here is derived from an EMBL/GenBank/DDBJ whole genome shotgun (WGS) entry which is preliminary data.</text>
</comment>
<proteinExistence type="predicted"/>
<keyword evidence="1" id="KW-0812">Transmembrane</keyword>
<gene>
    <name evidence="2" type="ORF">ABT39_MTgene4346</name>
</gene>
<sequence length="87" mass="9632">MAVGVTLILIILFKLFNIYFLRYSKSTMLLTLLGSSEPSPQIVNNLPSSTHHPSSGLCSSKCKDVYNATCYQQHLGEMTRPMVPPNS</sequence>
<name>A0A101M0X9_PICGL</name>